<name>A0AAN7YTQ2_9MYCE</name>
<proteinExistence type="predicted"/>
<comment type="caution">
    <text evidence="1">The sequence shown here is derived from an EMBL/GenBank/DDBJ whole genome shotgun (WGS) entry which is preliminary data.</text>
</comment>
<dbReference type="EMBL" id="JAVFKY010000003">
    <property type="protein sequence ID" value="KAK5579676.1"/>
    <property type="molecule type" value="Genomic_DNA"/>
</dbReference>
<reference evidence="1 2" key="1">
    <citation type="submission" date="2023-11" db="EMBL/GenBank/DDBJ databases">
        <title>Dfirmibasis_genome.</title>
        <authorList>
            <person name="Edelbroek B."/>
            <person name="Kjellin J."/>
            <person name="Jerlstrom-Hultqvist J."/>
            <person name="Soderbom F."/>
        </authorList>
    </citation>
    <scope>NUCLEOTIDE SEQUENCE [LARGE SCALE GENOMIC DNA]</scope>
    <source>
        <strain evidence="1 2">TNS-C-14</strain>
    </source>
</reference>
<dbReference type="AlphaFoldDB" id="A0AAN7YTQ2"/>
<organism evidence="1 2">
    <name type="scientific">Dictyostelium firmibasis</name>
    <dbReference type="NCBI Taxonomy" id="79012"/>
    <lineage>
        <taxon>Eukaryota</taxon>
        <taxon>Amoebozoa</taxon>
        <taxon>Evosea</taxon>
        <taxon>Eumycetozoa</taxon>
        <taxon>Dictyostelia</taxon>
        <taxon>Dictyosteliales</taxon>
        <taxon>Dictyosteliaceae</taxon>
        <taxon>Dictyostelium</taxon>
    </lineage>
</organism>
<evidence type="ECO:0000313" key="1">
    <source>
        <dbReference type="EMBL" id="KAK5579676.1"/>
    </source>
</evidence>
<keyword evidence="2" id="KW-1185">Reference proteome</keyword>
<gene>
    <name evidence="1" type="ORF">RB653_009361</name>
</gene>
<sequence length="102" mass="11896">MKKKSNNCKKAAHCQVETKSRNIRKKFLQKINKRLPLILNSIKKDEQNQSNKELTVEMILSKSLSYLNEIDKILSNQSNHLSFSNDIIINLKNTIKNKEEII</sequence>
<accession>A0AAN7YTQ2</accession>
<protein>
    <submittedName>
        <fullName evidence="1">Uncharacterized protein</fullName>
    </submittedName>
</protein>
<dbReference type="Proteomes" id="UP001344447">
    <property type="component" value="Unassembled WGS sequence"/>
</dbReference>
<evidence type="ECO:0000313" key="2">
    <source>
        <dbReference type="Proteomes" id="UP001344447"/>
    </source>
</evidence>